<dbReference type="CDD" id="cd16917">
    <property type="entry name" value="HATPase_UhpB-NarQ-NarX-like"/>
    <property type="match status" value="1"/>
</dbReference>
<reference evidence="12" key="1">
    <citation type="submission" date="2016-10" db="EMBL/GenBank/DDBJ databases">
        <authorList>
            <person name="Varghese N."/>
            <person name="Submissions S."/>
        </authorList>
    </citation>
    <scope>NUCLEOTIDE SEQUENCE [LARGE SCALE GENOMIC DNA]</scope>
    <source>
        <strain evidence="12">IBRC-M 10403</strain>
    </source>
</reference>
<feature type="transmembrane region" description="Helical" evidence="9">
    <location>
        <begin position="146"/>
        <end position="166"/>
    </location>
</feature>
<feature type="transmembrane region" description="Helical" evidence="9">
    <location>
        <begin position="178"/>
        <end position="201"/>
    </location>
</feature>
<dbReference type="SUPFAM" id="SSF55874">
    <property type="entry name" value="ATPase domain of HSP90 chaperone/DNA topoisomerase II/histidine kinase"/>
    <property type="match status" value="1"/>
</dbReference>
<feature type="transmembrane region" description="Helical" evidence="9">
    <location>
        <begin position="12"/>
        <end position="37"/>
    </location>
</feature>
<dbReference type="Pfam" id="PF07730">
    <property type="entry name" value="HisKA_3"/>
    <property type="match status" value="1"/>
</dbReference>
<feature type="transmembrane region" description="Helical" evidence="9">
    <location>
        <begin position="280"/>
        <end position="301"/>
    </location>
</feature>
<dbReference type="Pfam" id="PF02518">
    <property type="entry name" value="HATPase_c"/>
    <property type="match status" value="1"/>
</dbReference>
<organism evidence="11 12">
    <name type="scientific">Actinokineospora iranica</name>
    <dbReference type="NCBI Taxonomy" id="1271860"/>
    <lineage>
        <taxon>Bacteria</taxon>
        <taxon>Bacillati</taxon>
        <taxon>Actinomycetota</taxon>
        <taxon>Actinomycetes</taxon>
        <taxon>Pseudonocardiales</taxon>
        <taxon>Pseudonocardiaceae</taxon>
        <taxon>Actinokineospora</taxon>
    </lineage>
</organism>
<feature type="transmembrane region" description="Helical" evidence="9">
    <location>
        <begin position="313"/>
        <end position="333"/>
    </location>
</feature>
<dbReference type="InterPro" id="IPR050482">
    <property type="entry name" value="Sensor_HK_TwoCompSys"/>
</dbReference>
<dbReference type="PANTHER" id="PTHR24421">
    <property type="entry name" value="NITRATE/NITRITE SENSOR PROTEIN NARX-RELATED"/>
    <property type="match status" value="1"/>
</dbReference>
<keyword evidence="12" id="KW-1185">Reference proteome</keyword>
<dbReference type="GO" id="GO:0000155">
    <property type="term" value="F:phosphorelay sensor kinase activity"/>
    <property type="evidence" value="ECO:0007669"/>
    <property type="project" value="InterPro"/>
</dbReference>
<keyword evidence="6 9" id="KW-1133">Transmembrane helix</keyword>
<evidence type="ECO:0000256" key="6">
    <source>
        <dbReference type="ARBA" id="ARBA00022989"/>
    </source>
</evidence>
<dbReference type="InterPro" id="IPR036890">
    <property type="entry name" value="HATPase_C_sf"/>
</dbReference>
<feature type="domain" description="Histidine kinase/HSP90-like ATPase" evidence="10">
    <location>
        <begin position="649"/>
        <end position="739"/>
    </location>
</feature>
<dbReference type="PANTHER" id="PTHR24421:SF37">
    <property type="entry name" value="SENSOR HISTIDINE KINASE NARS"/>
    <property type="match status" value="1"/>
</dbReference>
<dbReference type="Gene3D" id="3.30.565.10">
    <property type="entry name" value="Histidine kinase-like ATPase, C-terminal domain"/>
    <property type="match status" value="1"/>
</dbReference>
<gene>
    <name evidence="11" type="ORF">SAMN05216174_101790</name>
</gene>
<proteinExistence type="predicted"/>
<dbReference type="SMART" id="SM00387">
    <property type="entry name" value="HATPase_c"/>
    <property type="match status" value="1"/>
</dbReference>
<dbReference type="InterPro" id="IPR003594">
    <property type="entry name" value="HATPase_dom"/>
</dbReference>
<feature type="transmembrane region" description="Helical" evidence="9">
    <location>
        <begin position="345"/>
        <end position="370"/>
    </location>
</feature>
<dbReference type="AlphaFoldDB" id="A0A1G6K9X1"/>
<evidence type="ECO:0000256" key="4">
    <source>
        <dbReference type="ARBA" id="ARBA00022692"/>
    </source>
</evidence>
<dbReference type="GO" id="GO:0046983">
    <property type="term" value="F:protein dimerization activity"/>
    <property type="evidence" value="ECO:0007669"/>
    <property type="project" value="InterPro"/>
</dbReference>
<feature type="transmembrane region" description="Helical" evidence="9">
    <location>
        <begin position="118"/>
        <end position="137"/>
    </location>
</feature>
<keyword evidence="4 9" id="KW-0812">Transmembrane</keyword>
<evidence type="ECO:0000256" key="5">
    <source>
        <dbReference type="ARBA" id="ARBA00022777"/>
    </source>
</evidence>
<dbReference type="Gene3D" id="1.20.5.1930">
    <property type="match status" value="1"/>
</dbReference>
<evidence type="ECO:0000313" key="12">
    <source>
        <dbReference type="Proteomes" id="UP000199501"/>
    </source>
</evidence>
<evidence type="ECO:0000256" key="9">
    <source>
        <dbReference type="SAM" id="Phobius"/>
    </source>
</evidence>
<dbReference type="STRING" id="1271860.SAMN05216174_101790"/>
<evidence type="ECO:0000256" key="7">
    <source>
        <dbReference type="ARBA" id="ARBA00023012"/>
    </source>
</evidence>
<evidence type="ECO:0000256" key="8">
    <source>
        <dbReference type="ARBA" id="ARBA00023136"/>
    </source>
</evidence>
<keyword evidence="7" id="KW-0902">Two-component regulatory system</keyword>
<dbReference type="Proteomes" id="UP000199501">
    <property type="component" value="Unassembled WGS sequence"/>
</dbReference>
<sequence length="742" mass="78999">MVSGASADARRLSAAYLLLTLALLGVAGWCLLSRALAPSDGTTVNVGDSAVSPAAVIVIAHEPGSPLRTGDEVLAINGTERVEVGDDLVYRVLRGGEVVEVTVTARAYPLFGKLAQGWPTLLVIGLLTGTSIVIFWFRPTEPAARAALLSAGITAVTTTGATFFPLEALDLVAGGQFWRWFAGEAAFALLWSAMLHFALAFPAVSDARGHRRWVALAYLGAPLLYGLWCLRAVWLNDPVERLAVLGSPAVPALFVYPLVILAVLIGKYRRSADPTARRRLRWLAAALGVGATVYLAVWALPTRLTGAPLLPESYHALAFLPVPVAVAAAILRHRALDIEVVISRSLIYGALSAGVVATYVAAVAGLSLLFPPIDPLWQQAVAAAGVAALAQPLRDRLQELVNKRFFGDADDPYRVVSALASRLENTHAPEAMLPGIVETVAAALRLPYVAIEIQVKGHGEIAASTGTPSADTHRLPLTFQGERVGTLVIGGRAVLRRRDRAALAEVARHAGTAVHTVRLTRELRRSRDRLVRAREEERRRILHELHDGVGPTLAAIALGLDASRRGVDAGSATGLLLARLRDELQTAITEIRRLAHGLRPPVLDQIGLVPAIREYAGALASRTARPDGTDEGVTFMLEVPTVLPRLPASIDVAAYRIVCEALTNVTRHARATACAVRLWVDDDLHIEVVDDGVGLPRRTVGGVGLASMRERAAELGGDCLVEAEADGGTRVSATLPLPKECL</sequence>
<evidence type="ECO:0000256" key="1">
    <source>
        <dbReference type="ARBA" id="ARBA00004651"/>
    </source>
</evidence>
<evidence type="ECO:0000256" key="3">
    <source>
        <dbReference type="ARBA" id="ARBA00022679"/>
    </source>
</evidence>
<protein>
    <submittedName>
        <fullName evidence="11">Signal transduction histidine kinase</fullName>
    </submittedName>
</protein>
<evidence type="ECO:0000313" key="11">
    <source>
        <dbReference type="EMBL" id="SDC27668.1"/>
    </source>
</evidence>
<keyword evidence="3" id="KW-0808">Transferase</keyword>
<accession>A0A1G6K9X1</accession>
<dbReference type="GO" id="GO:0005886">
    <property type="term" value="C:plasma membrane"/>
    <property type="evidence" value="ECO:0007669"/>
    <property type="project" value="UniProtKB-SubCell"/>
</dbReference>
<keyword evidence="2" id="KW-1003">Cell membrane</keyword>
<feature type="transmembrane region" description="Helical" evidence="9">
    <location>
        <begin position="249"/>
        <end position="268"/>
    </location>
</feature>
<evidence type="ECO:0000259" key="10">
    <source>
        <dbReference type="SMART" id="SM00387"/>
    </source>
</evidence>
<feature type="transmembrane region" description="Helical" evidence="9">
    <location>
        <begin position="213"/>
        <end position="234"/>
    </location>
</feature>
<dbReference type="InterPro" id="IPR011712">
    <property type="entry name" value="Sig_transdc_His_kin_sub3_dim/P"/>
</dbReference>
<evidence type="ECO:0000256" key="2">
    <source>
        <dbReference type="ARBA" id="ARBA00022475"/>
    </source>
</evidence>
<name>A0A1G6K9X1_9PSEU</name>
<comment type="subcellular location">
    <subcellularLocation>
        <location evidence="1">Cell membrane</location>
        <topology evidence="1">Multi-pass membrane protein</topology>
    </subcellularLocation>
</comment>
<keyword evidence="5 11" id="KW-0418">Kinase</keyword>
<keyword evidence="8 9" id="KW-0472">Membrane</keyword>
<dbReference type="EMBL" id="FMZZ01000001">
    <property type="protein sequence ID" value="SDC27668.1"/>
    <property type="molecule type" value="Genomic_DNA"/>
</dbReference>